<keyword evidence="1" id="KW-1133">Transmembrane helix</keyword>
<feature type="transmembrane region" description="Helical" evidence="1">
    <location>
        <begin position="6"/>
        <end position="27"/>
    </location>
</feature>
<name>A0A833E0X8_9EURY</name>
<dbReference type="Pfam" id="PF09877">
    <property type="entry name" value="EhaL"/>
    <property type="match status" value="1"/>
</dbReference>
<keyword evidence="1" id="KW-0812">Transmembrane</keyword>
<dbReference type="EMBL" id="DQUO01000017">
    <property type="protein sequence ID" value="HIP91009.1"/>
    <property type="molecule type" value="Genomic_DNA"/>
</dbReference>
<dbReference type="Proteomes" id="UP000618343">
    <property type="component" value="Unassembled WGS sequence"/>
</dbReference>
<dbReference type="InterPro" id="IPR019211">
    <property type="entry name" value="EhaL"/>
</dbReference>
<keyword evidence="1" id="KW-0472">Membrane</keyword>
<proteinExistence type="predicted"/>
<evidence type="ECO:0000313" key="2">
    <source>
        <dbReference type="EMBL" id="HIP84211.1"/>
    </source>
</evidence>
<evidence type="ECO:0000256" key="1">
    <source>
        <dbReference type="SAM" id="Phobius"/>
    </source>
</evidence>
<dbReference type="Proteomes" id="UP000643554">
    <property type="component" value="Unassembled WGS sequence"/>
</dbReference>
<reference evidence="2" key="1">
    <citation type="journal article" date="2020" name="ISME J.">
        <title>Gammaproteobacteria mediating utilization of methyl-, sulfur- and petroleum organic compounds in deep ocean hydrothermal plumes.</title>
        <authorList>
            <person name="Zhou Z."/>
            <person name="Liu Y."/>
            <person name="Pan J."/>
            <person name="Cron B.R."/>
            <person name="Toner B.M."/>
            <person name="Anantharaman K."/>
            <person name="Breier J.A."/>
            <person name="Dick G.J."/>
            <person name="Li M."/>
        </authorList>
    </citation>
    <scope>NUCLEOTIDE SEQUENCE</scope>
    <source>
        <strain evidence="2">SZUA-1453</strain>
        <strain evidence="3">SZUA-1471</strain>
    </source>
</reference>
<gene>
    <name evidence="2" type="ORF">EYH15_01800</name>
    <name evidence="3" type="ORF">EYH21_01740</name>
</gene>
<feature type="transmembrane region" description="Helical" evidence="1">
    <location>
        <begin position="80"/>
        <end position="99"/>
    </location>
</feature>
<protein>
    <submittedName>
        <fullName evidence="2">DUF2104 domain-containing protein</fullName>
    </submittedName>
</protein>
<dbReference type="EMBL" id="DQUI01000030">
    <property type="protein sequence ID" value="HIP84211.1"/>
    <property type="molecule type" value="Genomic_DNA"/>
</dbReference>
<organism evidence="2 4">
    <name type="scientific">Methanothermococcus okinawensis</name>
    <dbReference type="NCBI Taxonomy" id="155863"/>
    <lineage>
        <taxon>Archaea</taxon>
        <taxon>Methanobacteriati</taxon>
        <taxon>Methanobacteriota</taxon>
        <taxon>Methanomada group</taxon>
        <taxon>Methanococci</taxon>
        <taxon>Methanococcales</taxon>
        <taxon>Methanococcaceae</taxon>
        <taxon>Methanothermococcus</taxon>
    </lineage>
</organism>
<comment type="caution">
    <text evidence="2">The sequence shown here is derived from an EMBL/GenBank/DDBJ whole genome shotgun (WGS) entry which is preliminary data.</text>
</comment>
<dbReference type="AlphaFoldDB" id="A0A833E0X8"/>
<accession>A0A833E0X8</accession>
<sequence length="105" mass="11550">MNEVPYNLLWCILSLTLGGFVGLAYSYNKYVKPYVEGNIDRWGLISGILGGVLFSIPLPYNINYPLSLFLLGIPLGMRPGYGRVELILGVSIAVLGYLIRGLIGR</sequence>
<evidence type="ECO:0000313" key="3">
    <source>
        <dbReference type="EMBL" id="HIP91009.1"/>
    </source>
</evidence>
<feature type="transmembrane region" description="Helical" evidence="1">
    <location>
        <begin position="39"/>
        <end position="60"/>
    </location>
</feature>
<evidence type="ECO:0000313" key="4">
    <source>
        <dbReference type="Proteomes" id="UP000643554"/>
    </source>
</evidence>